<organism evidence="3 4">
    <name type="scientific">Halanaerobacter jeridensis</name>
    <dbReference type="NCBI Taxonomy" id="706427"/>
    <lineage>
        <taxon>Bacteria</taxon>
        <taxon>Bacillati</taxon>
        <taxon>Bacillota</taxon>
        <taxon>Clostridia</taxon>
        <taxon>Halanaerobiales</taxon>
        <taxon>Halobacteroidaceae</taxon>
        <taxon>Halanaerobacter</taxon>
    </lineage>
</organism>
<accession>A0A938XT80</accession>
<evidence type="ECO:0000313" key="4">
    <source>
        <dbReference type="Proteomes" id="UP000774000"/>
    </source>
</evidence>
<dbReference type="EMBL" id="JAFBDQ010000009">
    <property type="protein sequence ID" value="MBM7557095.1"/>
    <property type="molecule type" value="Genomic_DNA"/>
</dbReference>
<sequence>MIKRLTTIFLIISIIAIFSLPVFAYQPPDVSNHHWALPYISQLLDQDIMYIYRDGNFYPNTPITRGEFAYSLAKSLNLTPSITTNLIDITNHPAEGYISALVKEEIITGYPDETFRPQKKITRAEIITMLARSLNLEDEQKKIVLDNNFYNDVAGDHWAQELISLATRIEIINGYPDGSFKPNNYVTRAESAKLLVKLREFTTVDGTVVETYPLSKKVKIKINNQNQVFNLSRDPLIGRNNQLVDLDDMLVSDSAYLLLNQYQEVVYLKSYGLITKKDVAKEVSEQTNDFFDPEELIEIADGNWDAVTPVLKEKIAVQLFETGLNPHEVNALFEQDWDEMKNLSKDRLVEAVSIATNIPQEIITASLNKDWEKAKELAKENAVTTALNAIMRNSSLLS</sequence>
<dbReference type="Pfam" id="PF00395">
    <property type="entry name" value="SLH"/>
    <property type="match status" value="3"/>
</dbReference>
<comment type="caution">
    <text evidence="3">The sequence shown here is derived from an EMBL/GenBank/DDBJ whole genome shotgun (WGS) entry which is preliminary data.</text>
</comment>
<dbReference type="AlphaFoldDB" id="A0A938XT80"/>
<feature type="domain" description="SLH" evidence="2">
    <location>
        <begin position="146"/>
        <end position="209"/>
    </location>
</feature>
<feature type="domain" description="SLH" evidence="2">
    <location>
        <begin position="23"/>
        <end position="80"/>
    </location>
</feature>
<dbReference type="PROSITE" id="PS51272">
    <property type="entry name" value="SLH"/>
    <property type="match status" value="3"/>
</dbReference>
<dbReference type="RefSeq" id="WP_204701859.1">
    <property type="nucleotide sequence ID" value="NZ_JAFBDQ010000009.1"/>
</dbReference>
<reference evidence="3" key="1">
    <citation type="submission" date="2021-01" db="EMBL/GenBank/DDBJ databases">
        <title>Genomic Encyclopedia of Type Strains, Phase IV (KMG-IV): sequencing the most valuable type-strain genomes for metagenomic binning, comparative biology and taxonomic classification.</title>
        <authorList>
            <person name="Goeker M."/>
        </authorList>
    </citation>
    <scope>NUCLEOTIDE SEQUENCE</scope>
    <source>
        <strain evidence="3">DSM 23230</strain>
    </source>
</reference>
<dbReference type="Proteomes" id="UP000774000">
    <property type="component" value="Unassembled WGS sequence"/>
</dbReference>
<evidence type="ECO:0000256" key="1">
    <source>
        <dbReference type="ARBA" id="ARBA00022737"/>
    </source>
</evidence>
<dbReference type="PANTHER" id="PTHR43308">
    <property type="entry name" value="OUTER MEMBRANE PROTEIN ALPHA-RELATED"/>
    <property type="match status" value="1"/>
</dbReference>
<gene>
    <name evidence="3" type="ORF">JOC47_001949</name>
</gene>
<keyword evidence="4" id="KW-1185">Reference proteome</keyword>
<evidence type="ECO:0000259" key="2">
    <source>
        <dbReference type="PROSITE" id="PS51272"/>
    </source>
</evidence>
<keyword evidence="1" id="KW-0677">Repeat</keyword>
<dbReference type="InterPro" id="IPR001119">
    <property type="entry name" value="SLH_dom"/>
</dbReference>
<evidence type="ECO:0000313" key="3">
    <source>
        <dbReference type="EMBL" id="MBM7557095.1"/>
    </source>
</evidence>
<dbReference type="InterPro" id="IPR051465">
    <property type="entry name" value="Cell_Envelope_Struct_Comp"/>
</dbReference>
<feature type="domain" description="SLH" evidence="2">
    <location>
        <begin position="81"/>
        <end position="144"/>
    </location>
</feature>
<proteinExistence type="predicted"/>
<protein>
    <recommendedName>
        <fullName evidence="2">SLH domain-containing protein</fullName>
    </recommendedName>
</protein>
<name>A0A938XT80_9FIRM</name>